<evidence type="ECO:0000256" key="4">
    <source>
        <dbReference type="ARBA" id="ARBA00023125"/>
    </source>
</evidence>
<dbReference type="Pfam" id="PF22381">
    <property type="entry name" value="Staph_reg_Sar_Rot"/>
    <property type="match status" value="1"/>
</dbReference>
<keyword evidence="2" id="KW-0963">Cytoplasm</keyword>
<dbReference type="FunFam" id="1.10.10.10:FF:000163">
    <property type="entry name" value="MarR family transcriptional regulator"/>
    <property type="match status" value="1"/>
</dbReference>
<dbReference type="EMBL" id="FORI01000001">
    <property type="protein sequence ID" value="SFI39648.1"/>
    <property type="molecule type" value="Genomic_DNA"/>
</dbReference>
<comment type="subcellular location">
    <subcellularLocation>
        <location evidence="1">Cytoplasm</location>
    </subcellularLocation>
</comment>
<dbReference type="SUPFAM" id="SSF46785">
    <property type="entry name" value="Winged helix' DNA-binding domain"/>
    <property type="match status" value="1"/>
</dbReference>
<evidence type="ECO:0000313" key="7">
    <source>
        <dbReference type="EMBL" id="SFI39648.1"/>
    </source>
</evidence>
<evidence type="ECO:0000256" key="5">
    <source>
        <dbReference type="ARBA" id="ARBA00023163"/>
    </source>
</evidence>
<feature type="domain" description="HTH marR-type" evidence="6">
    <location>
        <begin position="17"/>
        <end position="151"/>
    </location>
</feature>
<protein>
    <submittedName>
        <fullName evidence="7">DNA-binding transcriptional regulator, MarR family</fullName>
    </submittedName>
</protein>
<dbReference type="Gene3D" id="1.10.10.10">
    <property type="entry name" value="Winged helix-like DNA-binding domain superfamily/Winged helix DNA-binding domain"/>
    <property type="match status" value="1"/>
</dbReference>
<sequence length="160" mass="18232">MDEMELEKMGFNPLALDNQLCFALYVCSKEIIRKYTPLLEPLGLTYTAYITLLCLWEKDNVPVKELGSRLFLDSGTLTPLLKKMEAQGLVTRTRGGKDERTVFIQLTKEGAEMKKKCAHVPQEMMCQNILDMEKAGPLLATLHQIMETMSDKEKAEKEDK</sequence>
<dbReference type="AlphaFoldDB" id="A0A1I3HV57"/>
<evidence type="ECO:0000256" key="1">
    <source>
        <dbReference type="ARBA" id="ARBA00004496"/>
    </source>
</evidence>
<dbReference type="GO" id="GO:0003700">
    <property type="term" value="F:DNA-binding transcription factor activity"/>
    <property type="evidence" value="ECO:0007669"/>
    <property type="project" value="InterPro"/>
</dbReference>
<dbReference type="InterPro" id="IPR055166">
    <property type="entry name" value="Transc_reg_Sar_Rot_HTH"/>
</dbReference>
<name>A0A1I3HV57_9SPIR</name>
<reference evidence="8" key="1">
    <citation type="submission" date="2016-10" db="EMBL/GenBank/DDBJ databases">
        <authorList>
            <person name="Varghese N."/>
            <person name="Submissions S."/>
        </authorList>
    </citation>
    <scope>NUCLEOTIDE SEQUENCE [LARGE SCALE GENOMIC DNA]</scope>
    <source>
        <strain evidence="8">XBD1002</strain>
    </source>
</reference>
<dbReference type="RefSeq" id="WP_218150229.1">
    <property type="nucleotide sequence ID" value="NZ_FORI01000001.1"/>
</dbReference>
<dbReference type="PROSITE" id="PS50995">
    <property type="entry name" value="HTH_MARR_2"/>
    <property type="match status" value="1"/>
</dbReference>
<keyword evidence="4 7" id="KW-0238">DNA-binding</keyword>
<dbReference type="PRINTS" id="PR00598">
    <property type="entry name" value="HTHMARR"/>
</dbReference>
<dbReference type="Proteomes" id="UP000182737">
    <property type="component" value="Unassembled WGS sequence"/>
</dbReference>
<dbReference type="GO" id="GO:0005737">
    <property type="term" value="C:cytoplasm"/>
    <property type="evidence" value="ECO:0007669"/>
    <property type="project" value="UniProtKB-SubCell"/>
</dbReference>
<dbReference type="InterPro" id="IPR039422">
    <property type="entry name" value="MarR/SlyA-like"/>
</dbReference>
<dbReference type="PANTHER" id="PTHR33164">
    <property type="entry name" value="TRANSCRIPTIONAL REGULATOR, MARR FAMILY"/>
    <property type="match status" value="1"/>
</dbReference>
<evidence type="ECO:0000259" key="6">
    <source>
        <dbReference type="PROSITE" id="PS50995"/>
    </source>
</evidence>
<dbReference type="InterPro" id="IPR000835">
    <property type="entry name" value="HTH_MarR-typ"/>
</dbReference>
<dbReference type="InterPro" id="IPR036388">
    <property type="entry name" value="WH-like_DNA-bd_sf"/>
</dbReference>
<gene>
    <name evidence="7" type="ORF">SAMN04487775_101105</name>
</gene>
<dbReference type="GO" id="GO:0006950">
    <property type="term" value="P:response to stress"/>
    <property type="evidence" value="ECO:0007669"/>
    <property type="project" value="TreeGrafter"/>
</dbReference>
<evidence type="ECO:0000256" key="2">
    <source>
        <dbReference type="ARBA" id="ARBA00022490"/>
    </source>
</evidence>
<dbReference type="PANTHER" id="PTHR33164:SF5">
    <property type="entry name" value="ORGANIC HYDROPEROXIDE RESISTANCE TRANSCRIPTIONAL REGULATOR"/>
    <property type="match status" value="1"/>
</dbReference>
<evidence type="ECO:0000313" key="8">
    <source>
        <dbReference type="Proteomes" id="UP000182737"/>
    </source>
</evidence>
<keyword evidence="3" id="KW-0805">Transcription regulation</keyword>
<organism evidence="7 8">
    <name type="scientific">Treponema bryantii</name>
    <dbReference type="NCBI Taxonomy" id="163"/>
    <lineage>
        <taxon>Bacteria</taxon>
        <taxon>Pseudomonadati</taxon>
        <taxon>Spirochaetota</taxon>
        <taxon>Spirochaetia</taxon>
        <taxon>Spirochaetales</taxon>
        <taxon>Treponemataceae</taxon>
        <taxon>Treponema</taxon>
    </lineage>
</organism>
<dbReference type="GO" id="GO:0003677">
    <property type="term" value="F:DNA binding"/>
    <property type="evidence" value="ECO:0007669"/>
    <property type="project" value="UniProtKB-KW"/>
</dbReference>
<keyword evidence="5" id="KW-0804">Transcription</keyword>
<accession>A0A1I3HV57</accession>
<dbReference type="InterPro" id="IPR036390">
    <property type="entry name" value="WH_DNA-bd_sf"/>
</dbReference>
<evidence type="ECO:0000256" key="3">
    <source>
        <dbReference type="ARBA" id="ARBA00023015"/>
    </source>
</evidence>
<dbReference type="SMART" id="SM00347">
    <property type="entry name" value="HTH_MARR"/>
    <property type="match status" value="1"/>
</dbReference>
<proteinExistence type="predicted"/>
<keyword evidence="8" id="KW-1185">Reference proteome</keyword>